<dbReference type="AlphaFoldDB" id="A0A3E1NFK7"/>
<name>A0A3E1NFK7_9BACT</name>
<evidence type="ECO:0000313" key="2">
    <source>
        <dbReference type="EMBL" id="RFM26749.1"/>
    </source>
</evidence>
<dbReference type="Pfam" id="PF20508">
    <property type="entry name" value="DUF6734"/>
    <property type="match status" value="1"/>
</dbReference>
<evidence type="ECO:0000259" key="1">
    <source>
        <dbReference type="Pfam" id="PF20508"/>
    </source>
</evidence>
<dbReference type="OrthoDB" id="771064at2"/>
<sequence length="515" mass="60026">MRIVQTFWSSGKDWKTYNFGWDSPKFHLMGWALSCLKLKEFYPDVHLYTDTAGAELLINRLNLPYTAVHISHDDLNHAFSTHWAISKIKTYALQEKPFLHVDADVFIFDKFADKLEKAGLVMQNFEMGTAVYRKLTDTVYSNLCSVPAYLDTDLCKNAIPSCNAGIFGGHDLDFIREYTNVATNFFEDNVAAFPNDIADGFNIICEQILFHSLCSNRNKQITYLFDKQYQDDGYVMHEFADFALTPTKLKYLHLIGKHKRTKDIVELMARTLLKEYPAYFYKILEAFDDEHKYYQARMAKDNTAAQPQSGALPIYQRRHSITHIKDKEHWGAFPRNSKNETTKEQHFIKELQKYETQLSELTKSWKQVPGKDLLEMETSSLAQFEFFLLPLSEQNTFFISRHPWLDTIESPFNWYMPIESMDGQLKEEDKEVIIACTPEIFYHECREVVIDELEYNILALLDKAITFADLLRQVHELFPSDNPNNGPDEVLILTLIKIRRLLANKFISIFKPVEN</sequence>
<protein>
    <recommendedName>
        <fullName evidence="1">DUF6734 domain-containing protein</fullName>
    </recommendedName>
</protein>
<reference evidence="2 3" key="1">
    <citation type="submission" date="2018-08" db="EMBL/GenBank/DDBJ databases">
        <title>Chitinophagaceae sp. K23C18032701, a novel bacterium isolated from forest soil.</title>
        <authorList>
            <person name="Wang C."/>
        </authorList>
    </citation>
    <scope>NUCLEOTIDE SEQUENCE [LARGE SCALE GENOMIC DNA]</scope>
    <source>
        <strain evidence="2 3">K23C18032701</strain>
    </source>
</reference>
<dbReference type="EMBL" id="QTJU01000007">
    <property type="protein sequence ID" value="RFM26749.1"/>
    <property type="molecule type" value="Genomic_DNA"/>
</dbReference>
<dbReference type="RefSeq" id="WP_116848533.1">
    <property type="nucleotide sequence ID" value="NZ_QTJU01000007.1"/>
</dbReference>
<feature type="domain" description="DUF6734" evidence="1">
    <location>
        <begin position="1"/>
        <end position="285"/>
    </location>
</feature>
<keyword evidence="3" id="KW-1185">Reference proteome</keyword>
<dbReference type="Proteomes" id="UP000261284">
    <property type="component" value="Unassembled WGS sequence"/>
</dbReference>
<organism evidence="2 3">
    <name type="scientific">Deminuibacter soli</name>
    <dbReference type="NCBI Taxonomy" id="2291815"/>
    <lineage>
        <taxon>Bacteria</taxon>
        <taxon>Pseudomonadati</taxon>
        <taxon>Bacteroidota</taxon>
        <taxon>Chitinophagia</taxon>
        <taxon>Chitinophagales</taxon>
        <taxon>Chitinophagaceae</taxon>
        <taxon>Deminuibacter</taxon>
    </lineage>
</organism>
<dbReference type="InterPro" id="IPR046621">
    <property type="entry name" value="DUF6734"/>
</dbReference>
<gene>
    <name evidence="2" type="ORF">DXN05_17280</name>
</gene>
<comment type="caution">
    <text evidence="2">The sequence shown here is derived from an EMBL/GenBank/DDBJ whole genome shotgun (WGS) entry which is preliminary data.</text>
</comment>
<proteinExistence type="predicted"/>
<accession>A0A3E1NFK7</accession>
<evidence type="ECO:0000313" key="3">
    <source>
        <dbReference type="Proteomes" id="UP000261284"/>
    </source>
</evidence>